<evidence type="ECO:0000256" key="6">
    <source>
        <dbReference type="ARBA" id="ARBA00022692"/>
    </source>
</evidence>
<proteinExistence type="inferred from homology"/>
<evidence type="ECO:0000313" key="12">
    <source>
        <dbReference type="EMBL" id="KAF7502657.1"/>
    </source>
</evidence>
<evidence type="ECO:0000256" key="8">
    <source>
        <dbReference type="ARBA" id="ARBA00022989"/>
    </source>
</evidence>
<keyword evidence="10" id="KW-0325">Glycoprotein</keyword>
<evidence type="ECO:0000256" key="3">
    <source>
        <dbReference type="ARBA" id="ARBA00008695"/>
    </source>
</evidence>
<dbReference type="InterPro" id="IPR037675">
    <property type="entry name" value="PIG-O_N"/>
</dbReference>
<evidence type="ECO:0000256" key="1">
    <source>
        <dbReference type="ARBA" id="ARBA00004477"/>
    </source>
</evidence>
<keyword evidence="9 11" id="KW-0472">Membrane</keyword>
<accession>A0A8H7A8L7</accession>
<keyword evidence="13" id="KW-1185">Reference proteome</keyword>
<dbReference type="InterPro" id="IPR002591">
    <property type="entry name" value="Phosphodiest/P_Trfase"/>
</dbReference>
<evidence type="ECO:0000256" key="5">
    <source>
        <dbReference type="ARBA" id="ARBA00022679"/>
    </source>
</evidence>
<evidence type="ECO:0000256" key="7">
    <source>
        <dbReference type="ARBA" id="ARBA00022824"/>
    </source>
</evidence>
<keyword evidence="5" id="KW-0808">Transferase</keyword>
<comment type="pathway">
    <text evidence="2">Glycolipid biosynthesis; glycosylphosphatidylinositol-anchor biosynthesis.</text>
</comment>
<keyword evidence="6 11" id="KW-0812">Transmembrane</keyword>
<feature type="transmembrane region" description="Helical" evidence="11">
    <location>
        <begin position="632"/>
        <end position="652"/>
    </location>
</feature>
<dbReference type="UniPathway" id="UPA00196"/>
<dbReference type="AlphaFoldDB" id="A0A8H7A8L7"/>
<evidence type="ECO:0000256" key="2">
    <source>
        <dbReference type="ARBA" id="ARBA00004687"/>
    </source>
</evidence>
<sequence length="986" mass="109536">MSKDDIPIALCDEHIEQTSARPSTHQDDRTRGEATKRRVTQFKKFHALNGTLFFALCVIHVVGIFFFTKGFLLTRLILDHKSTCDAPPVNVSRTNGDSSTVEGCWYPRKFNKAVIIVIDALRYDFTVPFLPSEIDKEARQFHNAFPILYDTAKTMPKNAFLLPFIADPPTTTLSRLKGLTTGTLPTFIDAGSNFAGTAIEEDNLLAQMRNLGKTIVHLGDDTWQSLFPGYFHENLSHPYDSFNVWDLYTVDNGVTSHLMPLLKSHNGTQWDYIFAHFLGVDHAGHRYGPDHPAMNDKLQEMNNVILHIMEAIDDTTLLVVLGDHGMDSKGDHGGESDKEVEAALWLYSTRPVFGRTHADFVLPPVNAKIRPIRQIDLVSTLSLLLGLPIPFNNIGAPIEEAFSQRNGPEWRALATVNQIAVHQIHKYQAKYSEARNLNLDPDPHQNALYESALSLLELDVTTTKNDEARFKEAYLALRQYEDAVLSLYRQLWANFNVGDMAVGVIILTGGLVYLSAFSAWKPKMNACILIPSNLWSGLAVFFSISQSAGFASNSYTIHEDSILLFFLTTFGLISCTSSLRQSEVSDRQLGTMQSIFFTLLTRAASFSRLCREEQMPGCKSTFYASSNSSTSAPWQVFLPFIIAILLPAFIKARYKGTASYFGPAGFWLGFCFRVGLLLIAIYWVLDAADNGGWLQQAVSFETLKKASLTASRCAIVIAAFVGSITIAQAKPCIDVSLARQKPIEGQVGDNTRQAKPAVIILGYANVHGKRYLLLLPIFILLVSVLLPPMGQFSMAICACQILCLLEILDTNGLTISMSTSSGATTAIGPTILAILGSFHFFKTGHQATLASIQWNAAFVPFRTITYPWSPILIILNSFGPQILCAAAVPLTVLWKRPISKNPGWMEEVLRDVMWAMLAHVSYYAIIQLATTMWAGHLRRHLMLYRVFMPRYLMSSALLVVIDVVLLVVAWGVVRINTLSIGEVMGY</sequence>
<feature type="transmembrane region" description="Helical" evidence="11">
    <location>
        <begin position="951"/>
        <end position="973"/>
    </location>
</feature>
<organism evidence="12 13">
    <name type="scientific">Endocarpon pusillum</name>
    <dbReference type="NCBI Taxonomy" id="364733"/>
    <lineage>
        <taxon>Eukaryota</taxon>
        <taxon>Fungi</taxon>
        <taxon>Dikarya</taxon>
        <taxon>Ascomycota</taxon>
        <taxon>Pezizomycotina</taxon>
        <taxon>Eurotiomycetes</taxon>
        <taxon>Chaetothyriomycetidae</taxon>
        <taxon>Verrucariales</taxon>
        <taxon>Verrucariaceae</taxon>
        <taxon>Endocarpon</taxon>
    </lineage>
</organism>
<dbReference type="CDD" id="cd16023">
    <property type="entry name" value="GPI_EPT_3"/>
    <property type="match status" value="1"/>
</dbReference>
<feature type="transmembrane region" description="Helical" evidence="11">
    <location>
        <begin position="528"/>
        <end position="550"/>
    </location>
</feature>
<comment type="subcellular location">
    <subcellularLocation>
        <location evidence="1">Endoplasmic reticulum membrane</location>
        <topology evidence="1">Multi-pass membrane protein</topology>
    </subcellularLocation>
</comment>
<feature type="transmembrane region" description="Helical" evidence="11">
    <location>
        <begin position="52"/>
        <end position="72"/>
    </location>
</feature>
<feature type="transmembrane region" description="Helical" evidence="11">
    <location>
        <begin position="497"/>
        <end position="516"/>
    </location>
</feature>
<comment type="caution">
    <text evidence="12">The sequence shown here is derived from an EMBL/GenBank/DDBJ whole genome shotgun (WGS) entry which is preliminary data.</text>
</comment>
<dbReference type="GO" id="GO:0005789">
    <property type="term" value="C:endoplasmic reticulum membrane"/>
    <property type="evidence" value="ECO:0007669"/>
    <property type="project" value="UniProtKB-SubCell"/>
</dbReference>
<dbReference type="Gene3D" id="3.40.720.10">
    <property type="entry name" value="Alkaline Phosphatase, subunit A"/>
    <property type="match status" value="1"/>
</dbReference>
<dbReference type="EMBL" id="JAACFV010000230">
    <property type="protein sequence ID" value="KAF7502657.1"/>
    <property type="molecule type" value="Genomic_DNA"/>
</dbReference>
<name>A0A8H7A8L7_9EURO</name>
<dbReference type="Proteomes" id="UP000606974">
    <property type="component" value="Unassembled WGS sequence"/>
</dbReference>
<feature type="transmembrane region" description="Helical" evidence="11">
    <location>
        <begin position="709"/>
        <end position="729"/>
    </location>
</feature>
<comment type="similarity">
    <text evidence="3">Belongs to the PIGG/PIGN/PIGO family. PIGO subfamily.</text>
</comment>
<evidence type="ECO:0000256" key="9">
    <source>
        <dbReference type="ARBA" id="ARBA00023136"/>
    </source>
</evidence>
<gene>
    <name evidence="12" type="ORF">GJ744_005393</name>
</gene>
<feature type="transmembrane region" description="Helical" evidence="11">
    <location>
        <begin position="771"/>
        <end position="786"/>
    </location>
</feature>
<feature type="transmembrane region" description="Helical" evidence="11">
    <location>
        <begin position="912"/>
        <end position="930"/>
    </location>
</feature>
<dbReference type="GO" id="GO:0006506">
    <property type="term" value="P:GPI anchor biosynthetic process"/>
    <property type="evidence" value="ECO:0007669"/>
    <property type="project" value="UniProtKB-UniPathway"/>
</dbReference>
<dbReference type="InterPro" id="IPR039524">
    <property type="entry name" value="PIGO/GPI13"/>
</dbReference>
<dbReference type="InterPro" id="IPR017850">
    <property type="entry name" value="Alkaline_phosphatase_core_sf"/>
</dbReference>
<protein>
    <recommendedName>
        <fullName evidence="14">GPI ethanolamine phosphate transferase 3</fullName>
    </recommendedName>
</protein>
<dbReference type="PANTHER" id="PTHR23071:SF1">
    <property type="entry name" value="GPI ETHANOLAMINE PHOSPHATE TRANSFERASE 3"/>
    <property type="match status" value="1"/>
</dbReference>
<dbReference type="GO" id="GO:0051377">
    <property type="term" value="F:mannose-ethanolamine phosphotransferase activity"/>
    <property type="evidence" value="ECO:0007669"/>
    <property type="project" value="InterPro"/>
</dbReference>
<evidence type="ECO:0000256" key="10">
    <source>
        <dbReference type="ARBA" id="ARBA00023180"/>
    </source>
</evidence>
<dbReference type="OrthoDB" id="272139at2759"/>
<feature type="transmembrane region" description="Helical" evidence="11">
    <location>
        <begin position="664"/>
        <end position="685"/>
    </location>
</feature>
<dbReference type="PANTHER" id="PTHR23071">
    <property type="entry name" value="PHOSPHATIDYLINOSITOL GLYCAN"/>
    <property type="match status" value="1"/>
</dbReference>
<evidence type="ECO:0000256" key="4">
    <source>
        <dbReference type="ARBA" id="ARBA00022502"/>
    </source>
</evidence>
<feature type="transmembrane region" description="Helical" evidence="11">
    <location>
        <begin position="871"/>
        <end position="892"/>
    </location>
</feature>
<dbReference type="Pfam" id="PF01663">
    <property type="entry name" value="Phosphodiest"/>
    <property type="match status" value="1"/>
</dbReference>
<evidence type="ECO:0008006" key="14">
    <source>
        <dbReference type="Google" id="ProtNLM"/>
    </source>
</evidence>
<reference evidence="12" key="1">
    <citation type="submission" date="2020-02" db="EMBL/GenBank/DDBJ databases">
        <authorList>
            <person name="Palmer J.M."/>
        </authorList>
    </citation>
    <scope>NUCLEOTIDE SEQUENCE</scope>
    <source>
        <strain evidence="12">EPUS1.4</strain>
        <tissue evidence="12">Thallus</tissue>
    </source>
</reference>
<evidence type="ECO:0000256" key="11">
    <source>
        <dbReference type="SAM" id="Phobius"/>
    </source>
</evidence>
<evidence type="ECO:0000313" key="13">
    <source>
        <dbReference type="Proteomes" id="UP000606974"/>
    </source>
</evidence>
<dbReference type="SUPFAM" id="SSF53649">
    <property type="entry name" value="Alkaline phosphatase-like"/>
    <property type="match status" value="1"/>
</dbReference>
<keyword evidence="8 11" id="KW-1133">Transmembrane helix</keyword>
<keyword evidence="7" id="KW-0256">Endoplasmic reticulum</keyword>
<keyword evidence="4" id="KW-0337">GPI-anchor biosynthesis</keyword>